<feature type="compositionally biased region" description="Low complexity" evidence="1">
    <location>
        <begin position="129"/>
        <end position="141"/>
    </location>
</feature>
<dbReference type="STRING" id="659014.SAMN04487996_10183"/>
<feature type="compositionally biased region" description="Low complexity" evidence="1">
    <location>
        <begin position="113"/>
        <end position="122"/>
    </location>
</feature>
<evidence type="ECO:0000256" key="1">
    <source>
        <dbReference type="SAM" id="MobiDB-lite"/>
    </source>
</evidence>
<dbReference type="AlphaFoldDB" id="A0A1G6UXS9"/>
<proteinExistence type="predicted"/>
<dbReference type="EMBL" id="FNAN01000001">
    <property type="protein sequence ID" value="SDD46043.1"/>
    <property type="molecule type" value="Genomic_DNA"/>
</dbReference>
<gene>
    <name evidence="2" type="ORF">SAMN04487996_10183</name>
</gene>
<sequence length="141" mass="14209">MLEVVIFLAIISLVLLFLRAGRQNTVVYRRKTASPDSGYSISDHSAAAGSPVSSDFYSDNGASAGYTGQEALAFGGGEYGGGGAGDSYDIAAGDSFGVDQNIYDTVGGDFGSTDCDSGTNDSGSDDSCSDSSGDSSSCSND</sequence>
<evidence type="ECO:0000313" key="3">
    <source>
        <dbReference type="Proteomes" id="UP000198748"/>
    </source>
</evidence>
<protein>
    <submittedName>
        <fullName evidence="2">Uncharacterized protein</fullName>
    </submittedName>
</protein>
<organism evidence="2 3">
    <name type="scientific">Dyadobacter soli</name>
    <dbReference type="NCBI Taxonomy" id="659014"/>
    <lineage>
        <taxon>Bacteria</taxon>
        <taxon>Pseudomonadati</taxon>
        <taxon>Bacteroidota</taxon>
        <taxon>Cytophagia</taxon>
        <taxon>Cytophagales</taxon>
        <taxon>Spirosomataceae</taxon>
        <taxon>Dyadobacter</taxon>
    </lineage>
</organism>
<dbReference type="RefSeq" id="WP_090145639.1">
    <property type="nucleotide sequence ID" value="NZ_FNAN01000001.1"/>
</dbReference>
<accession>A0A1G6UXS9</accession>
<dbReference type="Proteomes" id="UP000198748">
    <property type="component" value="Unassembled WGS sequence"/>
</dbReference>
<evidence type="ECO:0000313" key="2">
    <source>
        <dbReference type="EMBL" id="SDD46043.1"/>
    </source>
</evidence>
<name>A0A1G6UXS9_9BACT</name>
<keyword evidence="3" id="KW-1185">Reference proteome</keyword>
<feature type="region of interest" description="Disordered" evidence="1">
    <location>
        <begin position="113"/>
        <end position="141"/>
    </location>
</feature>
<dbReference type="OrthoDB" id="9945624at2"/>
<reference evidence="3" key="1">
    <citation type="submission" date="2016-10" db="EMBL/GenBank/DDBJ databases">
        <authorList>
            <person name="Varghese N."/>
            <person name="Submissions S."/>
        </authorList>
    </citation>
    <scope>NUCLEOTIDE SEQUENCE [LARGE SCALE GENOMIC DNA]</scope>
    <source>
        <strain evidence="3">DSM 25329</strain>
    </source>
</reference>